<proteinExistence type="predicted"/>
<evidence type="ECO:0000313" key="2">
    <source>
        <dbReference type="Proteomes" id="UP001153332"/>
    </source>
</evidence>
<keyword evidence="2" id="KW-1185">Reference proteome</keyword>
<dbReference type="EMBL" id="JAPUUL010000239">
    <property type="protein sequence ID" value="KAJ8131726.1"/>
    <property type="molecule type" value="Genomic_DNA"/>
</dbReference>
<dbReference type="Proteomes" id="UP001153332">
    <property type="component" value="Unassembled WGS sequence"/>
</dbReference>
<gene>
    <name evidence="1" type="ORF">O1611_g1899</name>
</gene>
<protein>
    <submittedName>
        <fullName evidence="1">Uncharacterized protein</fullName>
    </submittedName>
</protein>
<reference evidence="1" key="1">
    <citation type="submission" date="2022-12" db="EMBL/GenBank/DDBJ databases">
        <title>Genome Sequence of Lasiodiplodia mahajangana.</title>
        <authorList>
            <person name="Buettner E."/>
        </authorList>
    </citation>
    <scope>NUCLEOTIDE SEQUENCE</scope>
    <source>
        <strain evidence="1">VT137</strain>
    </source>
</reference>
<organism evidence="1 2">
    <name type="scientific">Lasiodiplodia mahajangana</name>
    <dbReference type="NCBI Taxonomy" id="1108764"/>
    <lineage>
        <taxon>Eukaryota</taxon>
        <taxon>Fungi</taxon>
        <taxon>Dikarya</taxon>
        <taxon>Ascomycota</taxon>
        <taxon>Pezizomycotina</taxon>
        <taxon>Dothideomycetes</taxon>
        <taxon>Dothideomycetes incertae sedis</taxon>
        <taxon>Botryosphaeriales</taxon>
        <taxon>Botryosphaeriaceae</taxon>
        <taxon>Lasiodiplodia</taxon>
    </lineage>
</organism>
<accession>A0ACC2JW97</accession>
<comment type="caution">
    <text evidence="1">The sequence shown here is derived from an EMBL/GenBank/DDBJ whole genome shotgun (WGS) entry which is preliminary data.</text>
</comment>
<evidence type="ECO:0000313" key="1">
    <source>
        <dbReference type="EMBL" id="KAJ8131726.1"/>
    </source>
</evidence>
<sequence length="263" mass="29585">MQAVDYQSHDKQHDLCSLITYGVGDLLVRDPAVPEHGHALWPTSGPAWPIDSFAIDHQTIDHFGYSGEEQQQQQQQQGSFLTGTHKIEYCPATNFQIQSEEWPDLSLDAACDKYRSPVVLTSYTPNSQSNFGFPAETLEPRDEVERDNDCLSPIPTSPDEGPGTQKRHRNRLAAARCRKKAKRGVDELQQRERDLLRENKMLSAEAGLLREEILQLKYEILRHSECDNDCIRQYIQRAAEQVGRAESDNSTCGPPGLPAANSP</sequence>
<name>A0ACC2JW97_9PEZI</name>